<comment type="caution">
    <text evidence="2">The sequence shown here is derived from an EMBL/GenBank/DDBJ whole genome shotgun (WGS) entry which is preliminary data.</text>
</comment>
<evidence type="ECO:0000256" key="1">
    <source>
        <dbReference type="SAM" id="MobiDB-lite"/>
    </source>
</evidence>
<name>A0A482T7Z1_HALHI</name>
<sequence length="381" mass="41192">MEFGETVPAGISILGEGANKSALAITRHASAENRPNQSGFIWYDGYDHGTVEIADIKLDGNYENVSGLAENNGGSWGLQMSKNGNFHLKRAWIRGWHLAGARGRAVLRSVTNCTFQDNGIGRHNATNGESNSHHISVRPQAGDEFTVKNSCFIDCAGNAINIRFGDGVTKIHNCYISGTGSGLCKMSAGKVVELKNIYHRANTPSLEQKVDKRDIGPDFHGRFFINNLGNRGTTPTTVIMDNVLSRDMSDYAFQAQDAIGDGPMNVIWRGDMIAIYNTNRARDEAVIRDHGAGKFSNIDIDRLSIHNSKAKAFMFTSSQGTIDTFNHSNTDGIGNAGDVTINANNQGQGRFSPSVPSIKEVGVSPVASGEDVTVNSGNRKR</sequence>
<evidence type="ECO:0000313" key="3">
    <source>
        <dbReference type="Proteomes" id="UP000293535"/>
    </source>
</evidence>
<feature type="region of interest" description="Disordered" evidence="1">
    <location>
        <begin position="344"/>
        <end position="381"/>
    </location>
</feature>
<dbReference type="SUPFAM" id="SSF51126">
    <property type="entry name" value="Pectin lyase-like"/>
    <property type="match status" value="1"/>
</dbReference>
<gene>
    <name evidence="2" type="ORF">ELS20_18215</name>
</gene>
<organism evidence="2 3">
    <name type="scientific">Haloarcula hispanica</name>
    <dbReference type="NCBI Taxonomy" id="51589"/>
    <lineage>
        <taxon>Archaea</taxon>
        <taxon>Methanobacteriati</taxon>
        <taxon>Methanobacteriota</taxon>
        <taxon>Stenosarchaea group</taxon>
        <taxon>Halobacteria</taxon>
        <taxon>Halobacteriales</taxon>
        <taxon>Haloarculaceae</taxon>
        <taxon>Haloarcula</taxon>
    </lineage>
</organism>
<proteinExistence type="predicted"/>
<dbReference type="EMBL" id="RZIG01000004">
    <property type="protein sequence ID" value="RYJ08019.1"/>
    <property type="molecule type" value="Genomic_DNA"/>
</dbReference>
<protein>
    <submittedName>
        <fullName evidence="2">Chitin-binding protein</fullName>
    </submittedName>
</protein>
<evidence type="ECO:0000313" key="2">
    <source>
        <dbReference type="EMBL" id="RYJ08019.1"/>
    </source>
</evidence>
<feature type="compositionally biased region" description="Polar residues" evidence="1">
    <location>
        <begin position="344"/>
        <end position="355"/>
    </location>
</feature>
<dbReference type="AlphaFoldDB" id="A0A482T7Z1"/>
<reference evidence="2 3" key="1">
    <citation type="submission" date="2018-12" db="EMBL/GenBank/DDBJ databases">
        <title>Draft genome sequence of Haloarcula hispinica strain 18.1, an halophilic archaeon isolated from Chott El Jerid of Southern Tunisia.</title>
        <authorList>
            <person name="Najjari A."/>
            <person name="Ben Dhia O."/>
            <person name="Ferjani R."/>
            <person name="Mahjoubi M."/>
            <person name="Sghaier H."/>
            <person name="Elshahed M."/>
            <person name="Ouzari H.I."/>
            <person name="Cherid A."/>
            <person name="Youssef N."/>
        </authorList>
    </citation>
    <scope>NUCLEOTIDE SEQUENCE [LARGE SCALE GENOMIC DNA]</scope>
    <source>
        <strain evidence="2 3">18.1</strain>
    </source>
</reference>
<dbReference type="Proteomes" id="UP000293535">
    <property type="component" value="Unassembled WGS sequence"/>
</dbReference>
<dbReference type="InterPro" id="IPR011050">
    <property type="entry name" value="Pectin_lyase_fold/virulence"/>
</dbReference>
<accession>A0A482T7Z1</accession>